<dbReference type="PANTHER" id="PTHR32018">
    <property type="entry name" value="RHAMNOGALACTURONATE LYASE FAMILY PROTEIN"/>
    <property type="match status" value="1"/>
</dbReference>
<keyword evidence="3" id="KW-1185">Reference proteome</keyword>
<evidence type="ECO:0000313" key="3">
    <source>
        <dbReference type="Proteomes" id="UP000593564"/>
    </source>
</evidence>
<reference evidence="2 3" key="2">
    <citation type="submission" date="2020-07" db="EMBL/GenBank/DDBJ databases">
        <title>Genome assembly of wild tea tree DASZ reveals pedigree and selection history of tea varieties.</title>
        <authorList>
            <person name="Zhang W."/>
        </authorList>
    </citation>
    <scope>NUCLEOTIDE SEQUENCE [LARGE SCALE GENOMIC DNA]</scope>
    <source>
        <strain evidence="3">cv. G240</strain>
        <tissue evidence="2">Leaf</tissue>
    </source>
</reference>
<proteinExistence type="predicted"/>
<feature type="domain" description="Rhamnogalacturonan lyase" evidence="1">
    <location>
        <begin position="16"/>
        <end position="89"/>
    </location>
</feature>
<gene>
    <name evidence="2" type="ORF">HYC85_020355</name>
</gene>
<dbReference type="AlphaFoldDB" id="A0A7J7GPJ0"/>
<protein>
    <recommendedName>
        <fullName evidence="1">Rhamnogalacturonan lyase domain-containing protein</fullName>
    </recommendedName>
</protein>
<accession>A0A7J7GPJ0</accession>
<dbReference type="InterPro" id="IPR029411">
    <property type="entry name" value="RG-lyase_III"/>
</dbReference>
<dbReference type="EMBL" id="JACBKZ010000009">
    <property type="protein sequence ID" value="KAF5942713.1"/>
    <property type="molecule type" value="Genomic_DNA"/>
</dbReference>
<feature type="domain" description="Rhamnogalacturonan lyase" evidence="1">
    <location>
        <begin position="94"/>
        <end position="165"/>
    </location>
</feature>
<evidence type="ECO:0000259" key="1">
    <source>
        <dbReference type="Pfam" id="PF14683"/>
    </source>
</evidence>
<dbReference type="Pfam" id="PF14683">
    <property type="entry name" value="CBM-like"/>
    <property type="match status" value="2"/>
</dbReference>
<dbReference type="CDD" id="cd10317">
    <property type="entry name" value="RGL4_C"/>
    <property type="match status" value="1"/>
</dbReference>
<name>A0A7J7GPJ0_CAMSI</name>
<dbReference type="PANTHER" id="PTHR32018:SF1">
    <property type="entry name" value="RHAMNOGALACTURONAN ENDOLYASE"/>
    <property type="match status" value="1"/>
</dbReference>
<comment type="caution">
    <text evidence="2">The sequence shown here is derived from an EMBL/GenBank/DDBJ whole genome shotgun (WGS) entry which is preliminary data.</text>
</comment>
<sequence length="178" mass="20772">MDMGDLVYEPPRAGPTLWEIGIPDRSAAEFYIPEPNPKYINKLYVNHPDRFRQYGLWERYADLYPDEDLVYTIGVSDYRKDWFFAQVNRQASMARINDEHANPSQFSSGLIGKDNAIARHGIHGLYYLFNVDIPCDQLRQGDNTFFFTQAMNTSPFHGVMYDYIRAFSLLEEAKSREH</sequence>
<dbReference type="InterPro" id="IPR051850">
    <property type="entry name" value="Polysacch_Lyase_4"/>
</dbReference>
<reference evidence="3" key="1">
    <citation type="journal article" date="2020" name="Nat. Commun.">
        <title>Genome assembly of wild tea tree DASZ reveals pedigree and selection history of tea varieties.</title>
        <authorList>
            <person name="Zhang W."/>
            <person name="Zhang Y."/>
            <person name="Qiu H."/>
            <person name="Guo Y."/>
            <person name="Wan H."/>
            <person name="Zhang X."/>
            <person name="Scossa F."/>
            <person name="Alseekh S."/>
            <person name="Zhang Q."/>
            <person name="Wang P."/>
            <person name="Xu L."/>
            <person name="Schmidt M.H."/>
            <person name="Jia X."/>
            <person name="Li D."/>
            <person name="Zhu A."/>
            <person name="Guo F."/>
            <person name="Chen W."/>
            <person name="Ni D."/>
            <person name="Usadel B."/>
            <person name="Fernie A.R."/>
            <person name="Wen W."/>
        </authorList>
    </citation>
    <scope>NUCLEOTIDE SEQUENCE [LARGE SCALE GENOMIC DNA]</scope>
    <source>
        <strain evidence="3">cv. G240</strain>
    </source>
</reference>
<evidence type="ECO:0000313" key="2">
    <source>
        <dbReference type="EMBL" id="KAF5942713.1"/>
    </source>
</evidence>
<dbReference type="SUPFAM" id="SSF49785">
    <property type="entry name" value="Galactose-binding domain-like"/>
    <property type="match status" value="1"/>
</dbReference>
<dbReference type="Proteomes" id="UP000593564">
    <property type="component" value="Unassembled WGS sequence"/>
</dbReference>
<dbReference type="InterPro" id="IPR008979">
    <property type="entry name" value="Galactose-bd-like_sf"/>
</dbReference>
<organism evidence="2 3">
    <name type="scientific">Camellia sinensis</name>
    <name type="common">Tea plant</name>
    <name type="synonym">Thea sinensis</name>
    <dbReference type="NCBI Taxonomy" id="4442"/>
    <lineage>
        <taxon>Eukaryota</taxon>
        <taxon>Viridiplantae</taxon>
        <taxon>Streptophyta</taxon>
        <taxon>Embryophyta</taxon>
        <taxon>Tracheophyta</taxon>
        <taxon>Spermatophyta</taxon>
        <taxon>Magnoliopsida</taxon>
        <taxon>eudicotyledons</taxon>
        <taxon>Gunneridae</taxon>
        <taxon>Pentapetalae</taxon>
        <taxon>asterids</taxon>
        <taxon>Ericales</taxon>
        <taxon>Theaceae</taxon>
        <taxon>Camellia</taxon>
    </lineage>
</organism>